<dbReference type="Pfam" id="PF02547">
    <property type="entry name" value="Queuosine_synth"/>
    <property type="match status" value="1"/>
</dbReference>
<dbReference type="EC" id="2.4.99.17" evidence="7"/>
<comment type="subunit">
    <text evidence="2">Monomer.</text>
</comment>
<name>A0A3B0ZH83_9ZZZZ</name>
<evidence type="ECO:0000256" key="6">
    <source>
        <dbReference type="ARBA" id="ARBA00022785"/>
    </source>
</evidence>
<evidence type="ECO:0000313" key="7">
    <source>
        <dbReference type="EMBL" id="VAW92838.1"/>
    </source>
</evidence>
<evidence type="ECO:0000256" key="2">
    <source>
        <dbReference type="ARBA" id="ARBA00011245"/>
    </source>
</evidence>
<dbReference type="GO" id="GO:0051075">
    <property type="term" value="F:S-adenosylmethionine:tRNA ribosyltransferase-isomerase activity"/>
    <property type="evidence" value="ECO:0007669"/>
    <property type="project" value="UniProtKB-EC"/>
</dbReference>
<comment type="subcellular location">
    <subcellularLocation>
        <location evidence="1">Cytoplasm</location>
    </subcellularLocation>
</comment>
<evidence type="ECO:0000256" key="4">
    <source>
        <dbReference type="ARBA" id="ARBA00022679"/>
    </source>
</evidence>
<dbReference type="GO" id="GO:0005737">
    <property type="term" value="C:cytoplasm"/>
    <property type="evidence" value="ECO:0007669"/>
    <property type="project" value="UniProtKB-SubCell"/>
</dbReference>
<keyword evidence="7" id="KW-0328">Glycosyltransferase</keyword>
<reference evidence="7" key="1">
    <citation type="submission" date="2018-06" db="EMBL/GenBank/DDBJ databases">
        <authorList>
            <person name="Zhirakovskaya E."/>
        </authorList>
    </citation>
    <scope>NUCLEOTIDE SEQUENCE</scope>
</reference>
<dbReference type="AlphaFoldDB" id="A0A3B0ZH83"/>
<dbReference type="NCBIfam" id="NF001140">
    <property type="entry name" value="PRK00147.1"/>
    <property type="match status" value="1"/>
</dbReference>
<dbReference type="InterPro" id="IPR042119">
    <property type="entry name" value="QueA_dom2"/>
</dbReference>
<dbReference type="SUPFAM" id="SSF111337">
    <property type="entry name" value="QueA-like"/>
    <property type="match status" value="1"/>
</dbReference>
<evidence type="ECO:0000256" key="3">
    <source>
        <dbReference type="ARBA" id="ARBA00022490"/>
    </source>
</evidence>
<evidence type="ECO:0000256" key="1">
    <source>
        <dbReference type="ARBA" id="ARBA00004496"/>
    </source>
</evidence>
<dbReference type="NCBIfam" id="TIGR00113">
    <property type="entry name" value="queA"/>
    <property type="match status" value="1"/>
</dbReference>
<dbReference type="Gene3D" id="3.40.1780.10">
    <property type="entry name" value="QueA-like"/>
    <property type="match status" value="1"/>
</dbReference>
<dbReference type="InterPro" id="IPR003699">
    <property type="entry name" value="QueA"/>
</dbReference>
<keyword evidence="6" id="KW-0671">Queuosine biosynthesis</keyword>
<keyword evidence="4 7" id="KW-0808">Transferase</keyword>
<dbReference type="Gene3D" id="2.40.10.240">
    <property type="entry name" value="QueA-like"/>
    <property type="match status" value="1"/>
</dbReference>
<dbReference type="EMBL" id="UOFS01000013">
    <property type="protein sequence ID" value="VAW92838.1"/>
    <property type="molecule type" value="Genomic_DNA"/>
</dbReference>
<keyword evidence="7" id="KW-0413">Isomerase</keyword>
<keyword evidence="5" id="KW-0949">S-adenosyl-L-methionine</keyword>
<keyword evidence="3" id="KW-0963">Cytoplasm</keyword>
<sequence length="350" mass="39321">MLLRSDFQFELPEELIAQFPCPERDASRLLCLSASDRDEVRFMDKKFSDLPNFLRQGDLLILNNTKVIPARLFGFKETGGKVEIVVERIINDRSFLAQMRVNKAARIGTLVIINEDFKLEVTGREGLFFILKVVGEFSVMSLLSVCGHMPLPPYITREDLKTDEQRYQTVYADVQGAVAAPTAGLHFTDDLLASLKKLGVNSSYVTLHVGAGTYQPVRVDKIEEHVMHTEWLEVTQQTCDIITSTKKNGGRIIAVGTTSVRCLETAAVSGKLEAFTGDTNIFIYPGYQFKVVDALITNFHLSESTLLMLVSAFAGIDTIRQAYQHAIKQQYRFFSYGDAMFIESYMNQPS</sequence>
<gene>
    <name evidence="7" type="ORF">MNBD_GAMMA22-486</name>
</gene>
<evidence type="ECO:0000256" key="5">
    <source>
        <dbReference type="ARBA" id="ARBA00022691"/>
    </source>
</evidence>
<dbReference type="PANTHER" id="PTHR30307:SF0">
    <property type="entry name" value="S-ADENOSYLMETHIONINE:TRNA RIBOSYLTRANSFERASE-ISOMERASE"/>
    <property type="match status" value="1"/>
</dbReference>
<dbReference type="GO" id="GO:0008616">
    <property type="term" value="P:tRNA queuosine(34) biosynthetic process"/>
    <property type="evidence" value="ECO:0007669"/>
    <property type="project" value="UniProtKB-KW"/>
</dbReference>
<dbReference type="HAMAP" id="MF_00113">
    <property type="entry name" value="QueA"/>
    <property type="match status" value="1"/>
</dbReference>
<accession>A0A3B0ZH83</accession>
<dbReference type="FunFam" id="3.40.1780.10:FF:000001">
    <property type="entry name" value="S-adenosylmethionine:tRNA ribosyltransferase-isomerase"/>
    <property type="match status" value="1"/>
</dbReference>
<organism evidence="7">
    <name type="scientific">hydrothermal vent metagenome</name>
    <dbReference type="NCBI Taxonomy" id="652676"/>
    <lineage>
        <taxon>unclassified sequences</taxon>
        <taxon>metagenomes</taxon>
        <taxon>ecological metagenomes</taxon>
    </lineage>
</organism>
<dbReference type="InterPro" id="IPR042118">
    <property type="entry name" value="QueA_dom1"/>
</dbReference>
<dbReference type="PANTHER" id="PTHR30307">
    <property type="entry name" value="S-ADENOSYLMETHIONINE:TRNA RIBOSYLTRANSFERASE-ISOMERASE"/>
    <property type="match status" value="1"/>
</dbReference>
<protein>
    <submittedName>
        <fullName evidence="7">S-adenosylmethionine:tRNA ribosyltransferase-isomerase</fullName>
        <ecNumber evidence="7">2.4.99.17</ecNumber>
    </submittedName>
</protein>
<proteinExistence type="inferred from homology"/>
<dbReference type="InterPro" id="IPR036100">
    <property type="entry name" value="QueA_sf"/>
</dbReference>